<evidence type="ECO:0000313" key="1">
    <source>
        <dbReference type="Proteomes" id="UP000887565"/>
    </source>
</evidence>
<protein>
    <submittedName>
        <fullName evidence="2">Uncharacterized protein</fullName>
    </submittedName>
</protein>
<organism evidence="1 2">
    <name type="scientific">Romanomermis culicivorax</name>
    <name type="common">Nematode worm</name>
    <dbReference type="NCBI Taxonomy" id="13658"/>
    <lineage>
        <taxon>Eukaryota</taxon>
        <taxon>Metazoa</taxon>
        <taxon>Ecdysozoa</taxon>
        <taxon>Nematoda</taxon>
        <taxon>Enoplea</taxon>
        <taxon>Dorylaimia</taxon>
        <taxon>Mermithida</taxon>
        <taxon>Mermithoidea</taxon>
        <taxon>Mermithidae</taxon>
        <taxon>Romanomermis</taxon>
    </lineage>
</organism>
<dbReference type="WBParaSite" id="nRc.2.0.1.t34696-RA">
    <property type="protein sequence ID" value="nRc.2.0.1.t34696-RA"/>
    <property type="gene ID" value="nRc.2.0.1.g34696"/>
</dbReference>
<name>A0A915K7M3_ROMCU</name>
<keyword evidence="1" id="KW-1185">Reference proteome</keyword>
<reference evidence="2" key="1">
    <citation type="submission" date="2022-11" db="UniProtKB">
        <authorList>
            <consortium name="WormBaseParasite"/>
        </authorList>
    </citation>
    <scope>IDENTIFICATION</scope>
</reference>
<sequence length="124" mass="14629">MQLRFAASKTKKSKDQEIQNRLISIKRSEFVKKKEESQLIDERRNLADLAYEQWLESKEFQEFVAEQVESEHNGYGNGEYSTNSFSSENFNIPWLPPSRFVFDKKNLFLSRKRSRTSSAKVRAN</sequence>
<dbReference type="AlphaFoldDB" id="A0A915K7M3"/>
<dbReference type="Proteomes" id="UP000887565">
    <property type="component" value="Unplaced"/>
</dbReference>
<evidence type="ECO:0000313" key="2">
    <source>
        <dbReference type="WBParaSite" id="nRc.2.0.1.t34696-RA"/>
    </source>
</evidence>
<proteinExistence type="predicted"/>
<accession>A0A915K7M3</accession>